<dbReference type="InterPro" id="IPR001584">
    <property type="entry name" value="Integrase_cat-core"/>
</dbReference>
<dbReference type="InterPro" id="IPR012337">
    <property type="entry name" value="RNaseH-like_sf"/>
</dbReference>
<dbReference type="PROSITE" id="PS50994">
    <property type="entry name" value="INTEGRASE"/>
    <property type="match status" value="1"/>
</dbReference>
<protein>
    <recommendedName>
        <fullName evidence="1">Integrase catalytic domain-containing protein</fullName>
    </recommendedName>
</protein>
<dbReference type="SUPFAM" id="SSF53098">
    <property type="entry name" value="Ribonuclease H-like"/>
    <property type="match status" value="1"/>
</dbReference>
<reference evidence="2 3" key="1">
    <citation type="submission" date="2023-02" db="EMBL/GenBank/DDBJ databases">
        <title>LHISI_Scaffold_Assembly.</title>
        <authorList>
            <person name="Stuart O.P."/>
            <person name="Cleave R."/>
            <person name="Magrath M.J.L."/>
            <person name="Mikheyev A.S."/>
        </authorList>
    </citation>
    <scope>NUCLEOTIDE SEQUENCE [LARGE SCALE GENOMIC DNA]</scope>
    <source>
        <strain evidence="2">Daus_M_001</strain>
        <tissue evidence="2">Leg muscle</tissue>
    </source>
</reference>
<feature type="domain" description="Integrase catalytic" evidence="1">
    <location>
        <begin position="98"/>
        <end position="268"/>
    </location>
</feature>
<comment type="caution">
    <text evidence="2">The sequence shown here is derived from an EMBL/GenBank/DDBJ whole genome shotgun (WGS) entry which is preliminary data.</text>
</comment>
<dbReference type="PANTHER" id="PTHR38681:SF1">
    <property type="entry name" value="RETROVIRUS-RELATED POL POLYPROTEIN FROM TRANSPOSON 412-LIKE PROTEIN"/>
    <property type="match status" value="1"/>
</dbReference>
<evidence type="ECO:0000313" key="2">
    <source>
        <dbReference type="EMBL" id="KAJ8875108.1"/>
    </source>
</evidence>
<proteinExistence type="predicted"/>
<dbReference type="Proteomes" id="UP001159363">
    <property type="component" value="Chromosome 8"/>
</dbReference>
<name>A0ABQ9GSV6_9NEOP</name>
<evidence type="ECO:0000313" key="3">
    <source>
        <dbReference type="Proteomes" id="UP001159363"/>
    </source>
</evidence>
<sequence>MYSITILSDMLLDDIANAQSEYVELEYLHWSPSCSLKFHNIQLPNSIKLSCDRSKGDTRPYSLFIILGLKPPYISFRHALCGHLSSRTLVFGQDHVYPASTPRYGDTITARLERMNQLNVDSLTSILIFVVPLPPSRRYPPVQDITADSIAETLLSVWIALFGVPSTIMTDRCHKFDCELFSHLCKLLGIHHIKATTNHPAANEKIECWHPQLSDEWLKEQMRTMWLIPTERHSPRNIFIHPDLMSTDLVFVHHNAVCKPLQSICNGLFRVCSHSNRHFVVETMCGKQTVSIDRLKLTFVLVDRAYGPIPLDMASALMHQHAVV</sequence>
<organism evidence="2 3">
    <name type="scientific">Dryococelus australis</name>
    <dbReference type="NCBI Taxonomy" id="614101"/>
    <lineage>
        <taxon>Eukaryota</taxon>
        <taxon>Metazoa</taxon>
        <taxon>Ecdysozoa</taxon>
        <taxon>Arthropoda</taxon>
        <taxon>Hexapoda</taxon>
        <taxon>Insecta</taxon>
        <taxon>Pterygota</taxon>
        <taxon>Neoptera</taxon>
        <taxon>Polyneoptera</taxon>
        <taxon>Phasmatodea</taxon>
        <taxon>Verophasmatodea</taxon>
        <taxon>Anareolatae</taxon>
        <taxon>Phasmatidae</taxon>
        <taxon>Eurycanthinae</taxon>
        <taxon>Dryococelus</taxon>
    </lineage>
</organism>
<dbReference type="Gene3D" id="3.30.420.10">
    <property type="entry name" value="Ribonuclease H-like superfamily/Ribonuclease H"/>
    <property type="match status" value="1"/>
</dbReference>
<gene>
    <name evidence="2" type="ORF">PR048_022999</name>
</gene>
<accession>A0ABQ9GSV6</accession>
<dbReference type="PANTHER" id="PTHR38681">
    <property type="entry name" value="RETROVIRUS-RELATED POL POLYPROTEIN FROM TRANSPOSON 412-LIKE PROTEIN-RELATED"/>
    <property type="match status" value="1"/>
</dbReference>
<dbReference type="EMBL" id="JARBHB010000009">
    <property type="protein sequence ID" value="KAJ8875108.1"/>
    <property type="molecule type" value="Genomic_DNA"/>
</dbReference>
<dbReference type="InterPro" id="IPR036397">
    <property type="entry name" value="RNaseH_sf"/>
</dbReference>
<evidence type="ECO:0000259" key="1">
    <source>
        <dbReference type="PROSITE" id="PS50994"/>
    </source>
</evidence>
<keyword evidence="3" id="KW-1185">Reference proteome</keyword>